<accession>A0ABW6WCU7</accession>
<reference evidence="5 6" key="1">
    <citation type="submission" date="2024-10" db="EMBL/GenBank/DDBJ databases">
        <title>The Natural Products Discovery Center: Release of the First 8490 Sequenced Strains for Exploring Actinobacteria Biosynthetic Diversity.</title>
        <authorList>
            <person name="Kalkreuter E."/>
            <person name="Kautsar S.A."/>
            <person name="Yang D."/>
            <person name="Bader C.D."/>
            <person name="Teijaro C.N."/>
            <person name="Fluegel L."/>
            <person name="Davis C.M."/>
            <person name="Simpson J.R."/>
            <person name="Lauterbach L."/>
            <person name="Steele A.D."/>
            <person name="Gui C."/>
            <person name="Meng S."/>
            <person name="Li G."/>
            <person name="Viehrig K."/>
            <person name="Ye F."/>
            <person name="Su P."/>
            <person name="Kiefer A.F."/>
            <person name="Nichols A."/>
            <person name="Cepeda A.J."/>
            <person name="Yan W."/>
            <person name="Fan B."/>
            <person name="Jiang Y."/>
            <person name="Adhikari A."/>
            <person name="Zheng C.-J."/>
            <person name="Schuster L."/>
            <person name="Cowan T.M."/>
            <person name="Smanski M.J."/>
            <person name="Chevrette M.G."/>
            <person name="De Carvalho L.P.S."/>
            <person name="Shen B."/>
        </authorList>
    </citation>
    <scope>NUCLEOTIDE SEQUENCE [LARGE SCALE GENOMIC DNA]</scope>
    <source>
        <strain evidence="5 6">NPDC000087</strain>
    </source>
</reference>
<dbReference type="InterPro" id="IPR011344">
    <property type="entry name" value="ssDNA-bd"/>
</dbReference>
<dbReference type="Gene3D" id="2.40.50.140">
    <property type="entry name" value="Nucleic acid-binding proteins"/>
    <property type="match status" value="1"/>
</dbReference>
<dbReference type="Proteomes" id="UP001602245">
    <property type="component" value="Unassembled WGS sequence"/>
</dbReference>
<evidence type="ECO:0000313" key="6">
    <source>
        <dbReference type="Proteomes" id="UP001602245"/>
    </source>
</evidence>
<dbReference type="SUPFAM" id="SSF50249">
    <property type="entry name" value="Nucleic acid-binding proteins"/>
    <property type="match status" value="1"/>
</dbReference>
<gene>
    <name evidence="5" type="primary">ssb</name>
    <name evidence="5" type="ORF">ACFY35_15750</name>
</gene>
<evidence type="ECO:0000256" key="2">
    <source>
        <dbReference type="HAMAP-Rule" id="MF_00984"/>
    </source>
</evidence>
<organism evidence="5 6">
    <name type="scientific">Paractinoplanes globisporus</name>
    <dbReference type="NCBI Taxonomy" id="113565"/>
    <lineage>
        <taxon>Bacteria</taxon>
        <taxon>Bacillati</taxon>
        <taxon>Actinomycetota</taxon>
        <taxon>Actinomycetes</taxon>
        <taxon>Micromonosporales</taxon>
        <taxon>Micromonosporaceae</taxon>
        <taxon>Paractinoplanes</taxon>
    </lineage>
</organism>
<keyword evidence="1 2" id="KW-0238">DNA-binding</keyword>
<keyword evidence="6" id="KW-1185">Reference proteome</keyword>
<protein>
    <recommendedName>
        <fullName evidence="2 3">Single-stranded DNA-binding protein</fullName>
        <shortName evidence="2">SSB</shortName>
    </recommendedName>
</protein>
<evidence type="ECO:0000313" key="5">
    <source>
        <dbReference type="EMBL" id="MFF5290898.1"/>
    </source>
</evidence>
<dbReference type="GO" id="GO:0003677">
    <property type="term" value="F:DNA binding"/>
    <property type="evidence" value="ECO:0007669"/>
    <property type="project" value="UniProtKB-KW"/>
</dbReference>
<evidence type="ECO:0000256" key="3">
    <source>
        <dbReference type="RuleBase" id="RU000524"/>
    </source>
</evidence>
<dbReference type="InterPro" id="IPR012340">
    <property type="entry name" value="NA-bd_OB-fold"/>
</dbReference>
<sequence>MFETHMTIVGNVLTAPEWRKIPSTGAMVANFRVASTARRYDKEGGQWIDGRSLRLRVVAWRRLAENVASSITVGDPVIVSGRVYSRDWKDDNGNHRLMYELEAYAIGHDLTRGVARFYRAKGGQGDGQLEDAESDAVVAGEATVALTAEEVPIAYGDGVPNEPEPTFTEPEPAPKPDEPGPEEDEDLALEVERLVAEQQPPARRTRRTKREPVAA</sequence>
<dbReference type="PROSITE" id="PS50935">
    <property type="entry name" value="SSB"/>
    <property type="match status" value="1"/>
</dbReference>
<dbReference type="PANTHER" id="PTHR10302">
    <property type="entry name" value="SINGLE-STRANDED DNA-BINDING PROTEIN"/>
    <property type="match status" value="1"/>
</dbReference>
<dbReference type="RefSeq" id="WP_020514573.1">
    <property type="nucleotide sequence ID" value="NZ_JBIAZU010000003.1"/>
</dbReference>
<dbReference type="NCBIfam" id="TIGR00621">
    <property type="entry name" value="ssb"/>
    <property type="match status" value="1"/>
</dbReference>
<feature type="region of interest" description="Disordered" evidence="4">
    <location>
        <begin position="154"/>
        <end position="215"/>
    </location>
</feature>
<dbReference type="CDD" id="cd04496">
    <property type="entry name" value="SSB_OBF"/>
    <property type="match status" value="1"/>
</dbReference>
<comment type="subunit">
    <text evidence="2">Homotetramer.</text>
</comment>
<name>A0ABW6WCU7_9ACTN</name>
<comment type="caution">
    <text evidence="5">The sequence shown here is derived from an EMBL/GenBank/DDBJ whole genome shotgun (WGS) entry which is preliminary data.</text>
</comment>
<comment type="caution">
    <text evidence="2">Lacks conserved residue(s) required for the propagation of feature annotation.</text>
</comment>
<dbReference type="EMBL" id="JBIAZU010000003">
    <property type="protein sequence ID" value="MFF5290898.1"/>
    <property type="molecule type" value="Genomic_DNA"/>
</dbReference>
<dbReference type="InterPro" id="IPR000424">
    <property type="entry name" value="Primosome_PriB/ssb"/>
</dbReference>
<dbReference type="Pfam" id="PF00436">
    <property type="entry name" value="SSB"/>
    <property type="match status" value="1"/>
</dbReference>
<proteinExistence type="inferred from homology"/>
<evidence type="ECO:0000256" key="1">
    <source>
        <dbReference type="ARBA" id="ARBA00023125"/>
    </source>
</evidence>
<dbReference type="PANTHER" id="PTHR10302:SF27">
    <property type="entry name" value="SINGLE-STRANDED DNA-BINDING PROTEIN"/>
    <property type="match status" value="1"/>
</dbReference>
<dbReference type="HAMAP" id="MF_00984">
    <property type="entry name" value="SSB"/>
    <property type="match status" value="1"/>
</dbReference>
<feature type="compositionally biased region" description="Acidic residues" evidence="4">
    <location>
        <begin position="179"/>
        <end position="189"/>
    </location>
</feature>
<evidence type="ECO:0000256" key="4">
    <source>
        <dbReference type="SAM" id="MobiDB-lite"/>
    </source>
</evidence>
<feature type="compositionally biased region" description="Low complexity" evidence="4">
    <location>
        <begin position="160"/>
        <end position="170"/>
    </location>
</feature>